<organism evidence="2 3">
    <name type="scientific">Prauserella cavernicola</name>
    <dbReference type="NCBI Taxonomy" id="2800127"/>
    <lineage>
        <taxon>Bacteria</taxon>
        <taxon>Bacillati</taxon>
        <taxon>Actinomycetota</taxon>
        <taxon>Actinomycetes</taxon>
        <taxon>Pseudonocardiales</taxon>
        <taxon>Pseudonocardiaceae</taxon>
        <taxon>Prauserella</taxon>
    </lineage>
</organism>
<comment type="caution">
    <text evidence="2">The sequence shown here is derived from an EMBL/GenBank/DDBJ whole genome shotgun (WGS) entry which is preliminary data.</text>
</comment>
<dbReference type="RefSeq" id="WP_200317983.1">
    <property type="nucleotide sequence ID" value="NZ_JAENJH010000002.1"/>
</dbReference>
<evidence type="ECO:0008006" key="4">
    <source>
        <dbReference type="Google" id="ProtNLM"/>
    </source>
</evidence>
<dbReference type="AlphaFoldDB" id="A0A934QRZ9"/>
<keyword evidence="3" id="KW-1185">Reference proteome</keyword>
<accession>A0A934QRZ9</accession>
<reference evidence="2" key="1">
    <citation type="submission" date="2020-12" db="EMBL/GenBank/DDBJ databases">
        <title>Prauserella sp. ASG 168, a novel actinomycete isolated from cave rock.</title>
        <authorList>
            <person name="Suriyachadkun C."/>
        </authorList>
    </citation>
    <scope>NUCLEOTIDE SEQUENCE</scope>
    <source>
        <strain evidence="2">ASG 168</strain>
    </source>
</reference>
<dbReference type="EMBL" id="JAENJH010000002">
    <property type="protein sequence ID" value="MBK1785103.1"/>
    <property type="molecule type" value="Genomic_DNA"/>
</dbReference>
<dbReference type="GO" id="GO:0003677">
    <property type="term" value="F:DNA binding"/>
    <property type="evidence" value="ECO:0007669"/>
    <property type="project" value="InterPro"/>
</dbReference>
<protein>
    <recommendedName>
        <fullName evidence="4">XRE family transcriptional regulator</fullName>
    </recommendedName>
</protein>
<dbReference type="Proteomes" id="UP000635245">
    <property type="component" value="Unassembled WGS sequence"/>
</dbReference>
<gene>
    <name evidence="2" type="ORF">JHE00_12280</name>
</gene>
<dbReference type="SUPFAM" id="SSF47413">
    <property type="entry name" value="lambda repressor-like DNA-binding domains"/>
    <property type="match status" value="1"/>
</dbReference>
<evidence type="ECO:0000256" key="1">
    <source>
        <dbReference type="SAM" id="MobiDB-lite"/>
    </source>
</evidence>
<sequence length="127" mass="14825">MSNYEDGSLGWWIDERRAELRLTWDELATRANLSTETLFAAARGRPMRTTNRSALERALEWTNGDINRIRAGQEPRVRDVAEPARDGDREAELQQLREMAETLEKQAHELRERLNQLSHPSEKRRAQ</sequence>
<dbReference type="InterPro" id="IPR010982">
    <property type="entry name" value="Lambda_DNA-bd_dom_sf"/>
</dbReference>
<name>A0A934QRZ9_9PSEU</name>
<evidence type="ECO:0000313" key="3">
    <source>
        <dbReference type="Proteomes" id="UP000635245"/>
    </source>
</evidence>
<evidence type="ECO:0000313" key="2">
    <source>
        <dbReference type="EMBL" id="MBK1785103.1"/>
    </source>
</evidence>
<feature type="region of interest" description="Disordered" evidence="1">
    <location>
        <begin position="101"/>
        <end position="127"/>
    </location>
</feature>
<proteinExistence type="predicted"/>